<keyword evidence="5" id="KW-1185">Reference proteome</keyword>
<dbReference type="Proteomes" id="UP001319882">
    <property type="component" value="Unassembled WGS sequence"/>
</dbReference>
<sequence length="336" mass="37078">MSPARTPTHVVTGFLGSGKTTLIHSLIAQKPGDETWAVLVNEFGQIGIDQAMFEERDDVVVKGLPGGCLCCQLAFVLQAGLVNLIARARPDRLIIEPSGLGHPAGLLDLLRGETFREALEVRDIVVALDPRRLDEPKVREHETFNDQLAVADAVVLTQLEHASSDQRARAHTFLETRWPRPKWVHEAERKTLPLTLLEDGGEAPFKALERPAAHRRLAAPPSLEGSFFDPAPRPGTPRCETASSLGYTSTGLRWHPDDRFDLDLLAQLLSALPRAARAKGVFHTRDGWKRLNRAEGALSVEASTWRQDSRLEIILPDAQTSADGHASLLERLRPLE</sequence>
<evidence type="ECO:0000256" key="2">
    <source>
        <dbReference type="SAM" id="MobiDB-lite"/>
    </source>
</evidence>
<feature type="domain" description="CobW C-terminal" evidence="3">
    <location>
        <begin position="249"/>
        <end position="333"/>
    </location>
</feature>
<evidence type="ECO:0000313" key="5">
    <source>
        <dbReference type="Proteomes" id="UP001319882"/>
    </source>
</evidence>
<dbReference type="InterPro" id="IPR051316">
    <property type="entry name" value="Zinc-reg_GTPase_activator"/>
</dbReference>
<name>A0ABS8DPP0_9GAMM</name>
<evidence type="ECO:0000259" key="3">
    <source>
        <dbReference type="SMART" id="SM00833"/>
    </source>
</evidence>
<gene>
    <name evidence="4" type="ORF">GEV37_03880</name>
</gene>
<reference evidence="4 5" key="1">
    <citation type="journal article" date="2021" name="Sci. Rep.">
        <title>Genome analysis of a halophilic bacterium Halomonas malpeensis YU-PRIM-29(T) reveals its exopolysaccharide and pigment producing capabilities.</title>
        <authorList>
            <person name="Athmika"/>
            <person name="Ghate S.D."/>
            <person name="Arun A.B."/>
            <person name="Rao S.S."/>
            <person name="Kumar S.T.A."/>
            <person name="Kandiyil M.K."/>
            <person name="Saptami K."/>
            <person name="Rekha P.D."/>
        </authorList>
    </citation>
    <scope>NUCLEOTIDE SEQUENCE [LARGE SCALE GENOMIC DNA]</scope>
    <source>
        <strain evidence="5">prim 29</strain>
    </source>
</reference>
<dbReference type="RefSeq" id="WP_227388874.1">
    <property type="nucleotide sequence ID" value="NZ_JBHSCJ010000003.1"/>
</dbReference>
<protein>
    <submittedName>
        <fullName evidence="4">GTP-binding protein</fullName>
    </submittedName>
</protein>
<dbReference type="InterPro" id="IPR027417">
    <property type="entry name" value="P-loop_NTPase"/>
</dbReference>
<dbReference type="CDD" id="cd03112">
    <property type="entry name" value="CobW-like"/>
    <property type="match status" value="1"/>
</dbReference>
<proteinExistence type="predicted"/>
<accession>A0ABS8DPP0</accession>
<feature type="region of interest" description="Disordered" evidence="2">
    <location>
        <begin position="221"/>
        <end position="240"/>
    </location>
</feature>
<organism evidence="4 5">
    <name type="scientific">Vreelandella malpeensis</name>
    <dbReference type="NCBI Taxonomy" id="1172368"/>
    <lineage>
        <taxon>Bacteria</taxon>
        <taxon>Pseudomonadati</taxon>
        <taxon>Pseudomonadota</taxon>
        <taxon>Gammaproteobacteria</taxon>
        <taxon>Oceanospirillales</taxon>
        <taxon>Halomonadaceae</taxon>
        <taxon>Vreelandella</taxon>
    </lineage>
</organism>
<evidence type="ECO:0000313" key="4">
    <source>
        <dbReference type="EMBL" id="MCB8888267.1"/>
    </source>
</evidence>
<comment type="caution">
    <text evidence="4">The sequence shown here is derived from an EMBL/GenBank/DDBJ whole genome shotgun (WGS) entry which is preliminary data.</text>
</comment>
<dbReference type="PANTHER" id="PTHR13748">
    <property type="entry name" value="COBW-RELATED"/>
    <property type="match status" value="1"/>
</dbReference>
<dbReference type="Gene3D" id="3.40.50.300">
    <property type="entry name" value="P-loop containing nucleotide triphosphate hydrolases"/>
    <property type="match status" value="1"/>
</dbReference>
<dbReference type="EMBL" id="WHVL01000001">
    <property type="protein sequence ID" value="MCB8888267.1"/>
    <property type="molecule type" value="Genomic_DNA"/>
</dbReference>
<dbReference type="InterPro" id="IPR003495">
    <property type="entry name" value="CobW/HypB/UreG_nucleotide-bd"/>
</dbReference>
<dbReference type="PANTHER" id="PTHR13748:SF46">
    <property type="entry name" value="ZINC CHAPERONE YEIR"/>
    <property type="match status" value="1"/>
</dbReference>
<dbReference type="SUPFAM" id="SSF52540">
    <property type="entry name" value="P-loop containing nucleoside triphosphate hydrolases"/>
    <property type="match status" value="1"/>
</dbReference>
<dbReference type="SMART" id="SM00833">
    <property type="entry name" value="CobW_C"/>
    <property type="match status" value="1"/>
</dbReference>
<comment type="function">
    <text evidence="1">Zinc chaperone that directly transfers zinc cofactor to target proteins, thereby activating them. Zinc is transferred from the CXCC motif in the GTPase domain to the zinc binding site in target proteins in a process requiring GTP hydrolysis.</text>
</comment>
<dbReference type="Pfam" id="PF07683">
    <property type="entry name" value="CobW_C"/>
    <property type="match status" value="1"/>
</dbReference>
<evidence type="ECO:0000256" key="1">
    <source>
        <dbReference type="ARBA" id="ARBA00045658"/>
    </source>
</evidence>
<dbReference type="InterPro" id="IPR011629">
    <property type="entry name" value="CobW-like_C"/>
</dbReference>
<dbReference type="Pfam" id="PF02492">
    <property type="entry name" value="cobW"/>
    <property type="match status" value="1"/>
</dbReference>